<name>R4Z7P9_9ACTN</name>
<dbReference type="Proteomes" id="UP000018291">
    <property type="component" value="Unassembled WGS sequence"/>
</dbReference>
<dbReference type="InterPro" id="IPR050900">
    <property type="entry name" value="Transposase_IS3/IS150/IS904"/>
</dbReference>
<dbReference type="InterPro" id="IPR025948">
    <property type="entry name" value="HTH-like_dom"/>
</dbReference>
<dbReference type="EMBL" id="CANL01000078">
    <property type="protein sequence ID" value="CCM65887.1"/>
    <property type="molecule type" value="Genomic_DNA"/>
</dbReference>
<dbReference type="InterPro" id="IPR012337">
    <property type="entry name" value="RNaseH-like_sf"/>
</dbReference>
<accession>R4Z7P9</accession>
<gene>
    <name evidence="3" type="ORF">BN381_80417</name>
</gene>
<dbReference type="GO" id="GO:0015074">
    <property type="term" value="P:DNA integration"/>
    <property type="evidence" value="ECO:0007669"/>
    <property type="project" value="InterPro"/>
</dbReference>
<dbReference type="PANTHER" id="PTHR46889:SF4">
    <property type="entry name" value="TRANSPOSASE INSO FOR INSERTION SEQUENCE ELEMENT IS911B-RELATED"/>
    <property type="match status" value="1"/>
</dbReference>
<dbReference type="AlphaFoldDB" id="R4Z7P9"/>
<dbReference type="SUPFAM" id="SSF53098">
    <property type="entry name" value="Ribonuclease H-like"/>
    <property type="match status" value="1"/>
</dbReference>
<dbReference type="NCBIfam" id="NF033516">
    <property type="entry name" value="transpos_IS3"/>
    <property type="match status" value="1"/>
</dbReference>
<evidence type="ECO:0000256" key="1">
    <source>
        <dbReference type="ARBA" id="ARBA00002286"/>
    </source>
</evidence>
<dbReference type="STRING" id="1229780.BN381_80417"/>
<dbReference type="Pfam" id="PF13333">
    <property type="entry name" value="rve_2"/>
    <property type="match status" value="1"/>
</dbReference>
<feature type="domain" description="Integrase catalytic" evidence="2">
    <location>
        <begin position="120"/>
        <end position="286"/>
    </location>
</feature>
<dbReference type="PANTHER" id="PTHR46889">
    <property type="entry name" value="TRANSPOSASE INSF FOR INSERTION SEQUENCE IS3B-RELATED"/>
    <property type="match status" value="1"/>
</dbReference>
<sequence>MSRRFVSEHAGQFPVQRLCELVGVPRSSYYEWSSRPLSQHYLDDVDLAAEIFEIHQDSRRTYGAPRVAGQLHDNGAHHSTKRIARLMAECGLVGVHGRRKWRRGDRRTASAGDLLERDFTAERSDERWVADITECRCRDGKLYLAGIKDLHDRGMAVWSMGERQSTDLVINALVMALGRRSPTSKLIHHADHGAQYTSLEFSNRLADWKVNASYGSVGDAYDNAAMESTWATIKKEIRHIYGAWETMTRRQLRTILFDYIETFYNRQRHQARLGHRTPAQTYAASQAA</sequence>
<evidence type="ECO:0000313" key="4">
    <source>
        <dbReference type="Proteomes" id="UP000018291"/>
    </source>
</evidence>
<dbReference type="InterPro" id="IPR001584">
    <property type="entry name" value="Integrase_cat-core"/>
</dbReference>
<organism evidence="3 4">
    <name type="scientific">Candidatus Neomicrothrix parvicella RN1</name>
    <dbReference type="NCBI Taxonomy" id="1229780"/>
    <lineage>
        <taxon>Bacteria</taxon>
        <taxon>Bacillati</taxon>
        <taxon>Actinomycetota</taxon>
        <taxon>Acidimicrobiia</taxon>
        <taxon>Acidimicrobiales</taxon>
        <taxon>Microthrixaceae</taxon>
        <taxon>Candidatus Neomicrothrix</taxon>
    </lineage>
</organism>
<comment type="function">
    <text evidence="1">Involved in the transposition of the insertion sequence.</text>
</comment>
<keyword evidence="4" id="KW-1185">Reference proteome</keyword>
<dbReference type="Pfam" id="PF13276">
    <property type="entry name" value="HTH_21"/>
    <property type="match status" value="1"/>
</dbReference>
<dbReference type="InterPro" id="IPR048020">
    <property type="entry name" value="Transpos_IS3"/>
</dbReference>
<evidence type="ECO:0000313" key="3">
    <source>
        <dbReference type="EMBL" id="CCM65887.1"/>
    </source>
</evidence>
<reference evidence="3 4" key="1">
    <citation type="journal article" date="2013" name="ISME J.">
        <title>Metabolic model for the filamentous 'Candidatus Microthrix parvicella' based on genomic and metagenomic analyses.</title>
        <authorList>
            <person name="Jon McIlroy S."/>
            <person name="Kristiansen R."/>
            <person name="Albertsen M."/>
            <person name="Michael Karst S."/>
            <person name="Rossetti S."/>
            <person name="Lund Nielsen J."/>
            <person name="Tandoi V."/>
            <person name="James Seviour R."/>
            <person name="Nielsen P.H."/>
        </authorList>
    </citation>
    <scope>NUCLEOTIDE SEQUENCE [LARGE SCALE GENOMIC DNA]</scope>
    <source>
        <strain evidence="3 4">RN1</strain>
    </source>
</reference>
<proteinExistence type="predicted"/>
<dbReference type="HOGENOM" id="CLU_027402_4_2_11"/>
<dbReference type="Gene3D" id="3.30.420.10">
    <property type="entry name" value="Ribonuclease H-like superfamily/Ribonuclease H"/>
    <property type="match status" value="1"/>
</dbReference>
<dbReference type="PROSITE" id="PS50994">
    <property type="entry name" value="INTEGRASE"/>
    <property type="match status" value="1"/>
</dbReference>
<dbReference type="Pfam" id="PF00665">
    <property type="entry name" value="rve"/>
    <property type="match status" value="1"/>
</dbReference>
<dbReference type="RefSeq" id="WP_012231048.1">
    <property type="nucleotide sequence ID" value="NZ_HG422565.1"/>
</dbReference>
<dbReference type="eggNOG" id="COG2801">
    <property type="taxonomic scope" value="Bacteria"/>
</dbReference>
<comment type="caution">
    <text evidence="3">The sequence shown here is derived from an EMBL/GenBank/DDBJ whole genome shotgun (WGS) entry which is preliminary data.</text>
</comment>
<dbReference type="InterPro" id="IPR036397">
    <property type="entry name" value="RNaseH_sf"/>
</dbReference>
<evidence type="ECO:0000259" key="2">
    <source>
        <dbReference type="PROSITE" id="PS50994"/>
    </source>
</evidence>
<dbReference type="GO" id="GO:0003676">
    <property type="term" value="F:nucleic acid binding"/>
    <property type="evidence" value="ECO:0007669"/>
    <property type="project" value="InterPro"/>
</dbReference>
<protein>
    <recommendedName>
        <fullName evidence="2">Integrase catalytic domain-containing protein</fullName>
    </recommendedName>
</protein>